<dbReference type="Proteomes" id="UP000237752">
    <property type="component" value="Unassembled WGS sequence"/>
</dbReference>
<name>A0A2T0ZYR9_9ACTN</name>
<dbReference type="InterPro" id="IPR035169">
    <property type="entry name" value="DUF5318"/>
</dbReference>
<evidence type="ECO:0000313" key="1">
    <source>
        <dbReference type="EMBL" id="PRZ41499.1"/>
    </source>
</evidence>
<dbReference type="OrthoDB" id="3531406at2"/>
<dbReference type="EMBL" id="PVUE01000009">
    <property type="protein sequence ID" value="PRZ41499.1"/>
    <property type="molecule type" value="Genomic_DNA"/>
</dbReference>
<dbReference type="Pfam" id="PF17249">
    <property type="entry name" value="DUF5318"/>
    <property type="match status" value="1"/>
</dbReference>
<dbReference type="RefSeq" id="WP_106349258.1">
    <property type="nucleotide sequence ID" value="NZ_PVUE01000009.1"/>
</dbReference>
<organism evidence="1 2">
    <name type="scientific">Antricoccus suffuscus</name>
    <dbReference type="NCBI Taxonomy" id="1629062"/>
    <lineage>
        <taxon>Bacteria</taxon>
        <taxon>Bacillati</taxon>
        <taxon>Actinomycetota</taxon>
        <taxon>Actinomycetes</taxon>
        <taxon>Geodermatophilales</taxon>
        <taxon>Antricoccaceae</taxon>
        <taxon>Antricoccus</taxon>
    </lineage>
</organism>
<protein>
    <recommendedName>
        <fullName evidence="3">DUF5318 domain-containing protein</fullName>
    </recommendedName>
</protein>
<comment type="caution">
    <text evidence="1">The sequence shown here is derived from an EMBL/GenBank/DDBJ whole genome shotgun (WGS) entry which is preliminary data.</text>
</comment>
<reference evidence="1 2" key="1">
    <citation type="submission" date="2018-03" db="EMBL/GenBank/DDBJ databases">
        <title>Genomic Encyclopedia of Archaeal and Bacterial Type Strains, Phase II (KMG-II): from individual species to whole genera.</title>
        <authorList>
            <person name="Goeker M."/>
        </authorList>
    </citation>
    <scope>NUCLEOTIDE SEQUENCE [LARGE SCALE GENOMIC DNA]</scope>
    <source>
        <strain evidence="1 2">DSM 100065</strain>
    </source>
</reference>
<evidence type="ECO:0000313" key="2">
    <source>
        <dbReference type="Proteomes" id="UP000237752"/>
    </source>
</evidence>
<proteinExistence type="predicted"/>
<gene>
    <name evidence="1" type="ORF">CLV47_10946</name>
</gene>
<keyword evidence="2" id="KW-1185">Reference proteome</keyword>
<evidence type="ECO:0008006" key="3">
    <source>
        <dbReference type="Google" id="ProtNLM"/>
    </source>
</evidence>
<accession>A0A2T0ZYR9</accession>
<sequence length="131" mass="14820">MIQRAFVDYTFQRRAALADLRAGRRGQTEVCDAHPYLVRAARYHGDKTDRPCPVCRVENVTLVHYVYGDQWKVGSGQAKTARQIASMAARVSEFSVYVVEVCTTCDWNHLIESFVTGVPADPDTGKRRVRK</sequence>
<dbReference type="AlphaFoldDB" id="A0A2T0ZYR9"/>